<accession>A0A8H5GNI9</accession>
<organism evidence="2 3">
    <name type="scientific">Tetrapyrgos nigripes</name>
    <dbReference type="NCBI Taxonomy" id="182062"/>
    <lineage>
        <taxon>Eukaryota</taxon>
        <taxon>Fungi</taxon>
        <taxon>Dikarya</taxon>
        <taxon>Basidiomycota</taxon>
        <taxon>Agaricomycotina</taxon>
        <taxon>Agaricomycetes</taxon>
        <taxon>Agaricomycetidae</taxon>
        <taxon>Agaricales</taxon>
        <taxon>Marasmiineae</taxon>
        <taxon>Marasmiaceae</taxon>
        <taxon>Tetrapyrgos</taxon>
    </lineage>
</organism>
<dbReference type="Proteomes" id="UP000559256">
    <property type="component" value="Unassembled WGS sequence"/>
</dbReference>
<reference evidence="2 3" key="1">
    <citation type="journal article" date="2020" name="ISME J.">
        <title>Uncovering the hidden diversity of litter-decomposition mechanisms in mushroom-forming fungi.</title>
        <authorList>
            <person name="Floudas D."/>
            <person name="Bentzer J."/>
            <person name="Ahren D."/>
            <person name="Johansson T."/>
            <person name="Persson P."/>
            <person name="Tunlid A."/>
        </authorList>
    </citation>
    <scope>NUCLEOTIDE SEQUENCE [LARGE SCALE GENOMIC DNA]</scope>
    <source>
        <strain evidence="2 3">CBS 291.85</strain>
    </source>
</reference>
<dbReference type="OrthoDB" id="10662696at2759"/>
<feature type="compositionally biased region" description="Low complexity" evidence="1">
    <location>
        <begin position="325"/>
        <end position="335"/>
    </location>
</feature>
<sequence length="444" mass="50744">MVVPILRTFSQASPELVFYSSHLLSRSFPSPIPSFFLPCDANGRVEKHLSPEQFNQVAVMFYPLADWAYWTHLPPTVISKAYVQLLHILNHNLCLGRADWIVWVRDLQEHFTNFCVDLEWTRQHRLAQSTNGTPAPTPKSTSHAICALDEAHAVEKLQDLQEMLSNLEESTMSVFLTEASVGLNSANDFTEFDDTPLGMSKQMRDWNLKREMRQRFLEYMRSDLPKSLDPVGIALSGDETSSMKRVDVNLKSDRWPEKWPWATLDRIIEEKEKAARKKTGVEVTQDAKNQNHDDPEGRIFDLEIVCSSAISVCKPRDVDVPALTPDSELPTSSELSSDDETDIPPTPGSITIADDQQKETKADLEVKWDSFEKKLREFVLVDFEDKMEGRRTRQRSLSWDSGMVAFAPRQLQLPPKQGRRVKLVKPLNVPSTKLNNKRSFRFRG</sequence>
<dbReference type="AlphaFoldDB" id="A0A8H5GNI9"/>
<feature type="region of interest" description="Disordered" evidence="1">
    <location>
        <begin position="319"/>
        <end position="358"/>
    </location>
</feature>
<name>A0A8H5GNI9_9AGAR</name>
<evidence type="ECO:0000313" key="2">
    <source>
        <dbReference type="EMBL" id="KAF5368051.1"/>
    </source>
</evidence>
<dbReference type="EMBL" id="JAACJM010000017">
    <property type="protein sequence ID" value="KAF5368051.1"/>
    <property type="molecule type" value="Genomic_DNA"/>
</dbReference>
<comment type="caution">
    <text evidence="2">The sequence shown here is derived from an EMBL/GenBank/DDBJ whole genome shotgun (WGS) entry which is preliminary data.</text>
</comment>
<feature type="region of interest" description="Disordered" evidence="1">
    <location>
        <begin position="275"/>
        <end position="295"/>
    </location>
</feature>
<keyword evidence="3" id="KW-1185">Reference proteome</keyword>
<evidence type="ECO:0000256" key="1">
    <source>
        <dbReference type="SAM" id="MobiDB-lite"/>
    </source>
</evidence>
<proteinExistence type="predicted"/>
<protein>
    <submittedName>
        <fullName evidence="2">Uncharacterized protein</fullName>
    </submittedName>
</protein>
<gene>
    <name evidence="2" type="ORF">D9758_004397</name>
</gene>
<evidence type="ECO:0000313" key="3">
    <source>
        <dbReference type="Proteomes" id="UP000559256"/>
    </source>
</evidence>